<dbReference type="PROSITE" id="PS51483">
    <property type="entry name" value="B5"/>
    <property type="match status" value="1"/>
</dbReference>
<evidence type="ECO:0000256" key="14">
    <source>
        <dbReference type="ARBA" id="ARBA00049255"/>
    </source>
</evidence>
<dbReference type="SUPFAM" id="SSF50249">
    <property type="entry name" value="Nucleic acid-binding proteins"/>
    <property type="match status" value="1"/>
</dbReference>
<reference evidence="20" key="2">
    <citation type="submission" date="2021-04" db="EMBL/GenBank/DDBJ databases">
        <authorList>
            <person name="Zhang T."/>
            <person name="Zhang Y."/>
            <person name="Lu D."/>
            <person name="Zuo D."/>
            <person name="Du Z."/>
        </authorList>
    </citation>
    <scope>NUCLEOTIDE SEQUENCE</scope>
    <source>
        <strain evidence="20">JR1</strain>
    </source>
</reference>
<evidence type="ECO:0000256" key="1">
    <source>
        <dbReference type="ARBA" id="ARBA00004496"/>
    </source>
</evidence>
<evidence type="ECO:0000259" key="18">
    <source>
        <dbReference type="PROSITE" id="PS51447"/>
    </source>
</evidence>
<feature type="binding site" evidence="15">
    <location>
        <position position="467"/>
    </location>
    <ligand>
        <name>Mg(2+)</name>
        <dbReference type="ChEBI" id="CHEBI:18420"/>
        <note>shared with alpha subunit</note>
    </ligand>
</feature>
<dbReference type="Gene3D" id="3.50.40.10">
    <property type="entry name" value="Phenylalanyl-trna Synthetase, Chain B, domain 3"/>
    <property type="match status" value="1"/>
</dbReference>
<evidence type="ECO:0000256" key="16">
    <source>
        <dbReference type="PROSITE-ProRule" id="PRU00209"/>
    </source>
</evidence>
<dbReference type="InterPro" id="IPR012340">
    <property type="entry name" value="NA-bd_OB-fold"/>
</dbReference>
<dbReference type="PROSITE" id="PS50886">
    <property type="entry name" value="TRBD"/>
    <property type="match status" value="1"/>
</dbReference>
<evidence type="ECO:0000256" key="3">
    <source>
        <dbReference type="ARBA" id="ARBA00011209"/>
    </source>
</evidence>
<proteinExistence type="inferred from homology"/>
<dbReference type="GO" id="GO:0009328">
    <property type="term" value="C:phenylalanine-tRNA ligase complex"/>
    <property type="evidence" value="ECO:0007669"/>
    <property type="project" value="TreeGrafter"/>
</dbReference>
<dbReference type="GO" id="GO:0000049">
    <property type="term" value="F:tRNA binding"/>
    <property type="evidence" value="ECO:0007669"/>
    <property type="project" value="UniProtKB-UniRule"/>
</dbReference>
<gene>
    <name evidence="15" type="primary">pheT</name>
    <name evidence="20" type="ORF">KDU71_06715</name>
</gene>
<dbReference type="Pfam" id="PF17759">
    <property type="entry name" value="tRNA_synthFbeta"/>
    <property type="match status" value="1"/>
</dbReference>
<dbReference type="InterPro" id="IPR045864">
    <property type="entry name" value="aa-tRNA-synth_II/BPL/LPL"/>
</dbReference>
<evidence type="ECO:0000256" key="7">
    <source>
        <dbReference type="ARBA" id="ARBA00022723"/>
    </source>
</evidence>
<dbReference type="NCBIfam" id="TIGR00472">
    <property type="entry name" value="pheT_bact"/>
    <property type="match status" value="1"/>
</dbReference>
<sequence length="816" mass="90959">MNISYNWLKSYLNVDLAPEKISEILTDLGLEVGSMEEVQSIKGGLEGLVIGEVLTCEKHPNADKLSVTTVNIGNGEPLPIVCGAPNVAAGQKVVVATVGAVLYSGDESFTIKKSKIRGEQSMGMICAEDEIGLGASHDGIMVLPAEVQVGTLAKDYFKVENDTAIEVDLTPNRVDGSSHYGVARDLAAYLKQHQDDVKLELPSVDEFKVDNNNYEVKVTVEDTDACPRYCGVTISDITIKESPEWLQNKLKAIGLSPINNVVDVTNFVLHEVGQPLHAFDGDEIKGSEVIVKTLADGTLFQTLDEEERELSENDLMICNAEAGMCIAGVFGGLKSGVSEKTTKVFLESAYFNPVWVRKTAKRHTLSTDASFRFERGVDPNMTIYALKRAALLIKEVAGGTISSEITDIYPTKIENFEVDVTYRNITRLIGKDLSQETIKSILSALDIAIINETEEGLKLSVPPYRVDVQREADVIEEILRVYGYNNIEMPSSVNSTIVYSQKPDDHKLKNTVANQLTAQGFSEIMCNSLTKASYYETLDVYPRQHVVELANPLSNDLNGMRQTLLFGGLESISHNINRRNSDLKLFEYGNTYHFNTGNKTDLNNYNETQRLAIFMVGNKAATNWNTPEQKVTFFDLKNQLENILLRLGLSFIDFDENSTESDLFSEGICLKQGDKVVVDYGMVNSKLLKAFDIDVPVYFAEINWDIILKKSAKKTVTYTEISKFPEVKRDLALVLNKDIKFEQVKAIAQKTEKKLLKRISLFDVFEGEKLGAGKKSYAVSFILQDESKTLNDKQIDKIMKKLMTTYERELEAIIRK</sequence>
<comment type="subcellular location">
    <subcellularLocation>
        <location evidence="1 15">Cytoplasm</location>
    </subcellularLocation>
</comment>
<dbReference type="GO" id="GO:0006432">
    <property type="term" value="P:phenylalanyl-tRNA aminoacylation"/>
    <property type="evidence" value="ECO:0007669"/>
    <property type="project" value="UniProtKB-UniRule"/>
</dbReference>
<dbReference type="Gene3D" id="3.30.56.10">
    <property type="match status" value="2"/>
</dbReference>
<evidence type="ECO:0000313" key="21">
    <source>
        <dbReference type="Proteomes" id="UP000679220"/>
    </source>
</evidence>
<dbReference type="SUPFAM" id="SSF54991">
    <property type="entry name" value="Anticodon-binding domain of PheRS"/>
    <property type="match status" value="1"/>
</dbReference>
<dbReference type="FunFam" id="3.30.70.380:FF:000001">
    <property type="entry name" value="Phenylalanine--tRNA ligase beta subunit"/>
    <property type="match status" value="1"/>
</dbReference>
<evidence type="ECO:0000256" key="15">
    <source>
        <dbReference type="HAMAP-Rule" id="MF_00283"/>
    </source>
</evidence>
<keyword evidence="8 15" id="KW-0547">Nucleotide-binding</keyword>
<dbReference type="GO" id="GO:0005524">
    <property type="term" value="F:ATP binding"/>
    <property type="evidence" value="ECO:0007669"/>
    <property type="project" value="UniProtKB-UniRule"/>
</dbReference>
<dbReference type="InterPro" id="IPR041616">
    <property type="entry name" value="PheRS_beta_core"/>
</dbReference>
<dbReference type="SMART" id="SM00874">
    <property type="entry name" value="B5"/>
    <property type="match status" value="1"/>
</dbReference>
<dbReference type="GO" id="GO:0000287">
    <property type="term" value="F:magnesium ion binding"/>
    <property type="evidence" value="ECO:0007669"/>
    <property type="project" value="UniProtKB-UniRule"/>
</dbReference>
<dbReference type="Pfam" id="PF01588">
    <property type="entry name" value="tRNA_bind"/>
    <property type="match status" value="1"/>
</dbReference>
<dbReference type="NCBIfam" id="NF045760">
    <property type="entry name" value="YtpR"/>
    <property type="match status" value="1"/>
</dbReference>
<keyword evidence="10 15" id="KW-0460">Magnesium</keyword>
<keyword evidence="21" id="KW-1185">Reference proteome</keyword>
<keyword evidence="4 15" id="KW-0963">Cytoplasm</keyword>
<dbReference type="InterPro" id="IPR045060">
    <property type="entry name" value="Phe-tRNA-ligase_IIc_bsu"/>
</dbReference>
<evidence type="ECO:0000256" key="6">
    <source>
        <dbReference type="ARBA" id="ARBA00022598"/>
    </source>
</evidence>
<dbReference type="CDD" id="cd02796">
    <property type="entry name" value="tRNA_bind_bactPheRS"/>
    <property type="match status" value="1"/>
</dbReference>
<dbReference type="EC" id="6.1.1.20" evidence="15"/>
<dbReference type="InterPro" id="IPR009061">
    <property type="entry name" value="DNA-bd_dom_put_sf"/>
</dbReference>
<feature type="domain" description="B5" evidence="19">
    <location>
        <begin position="413"/>
        <end position="489"/>
    </location>
</feature>
<evidence type="ECO:0000256" key="8">
    <source>
        <dbReference type="ARBA" id="ARBA00022741"/>
    </source>
</evidence>
<comment type="subunit">
    <text evidence="3 15">Tetramer of two alpha and two beta subunits.</text>
</comment>
<evidence type="ECO:0000313" key="20">
    <source>
        <dbReference type="EMBL" id="MBR8535245.1"/>
    </source>
</evidence>
<reference evidence="20" key="1">
    <citation type="journal article" date="2018" name="Int. J. Syst. Evol. Microbiol.">
        <title>Carboxylicivirga sediminis sp. nov., isolated from coastal sediment.</title>
        <authorList>
            <person name="Wang F.Q."/>
            <person name="Ren L.H."/>
            <person name="Zou R.J."/>
            <person name="Sun Y.Z."/>
            <person name="Liu X.J."/>
            <person name="Jiang F."/>
            <person name="Liu L.J."/>
        </authorList>
    </citation>
    <scope>NUCLEOTIDE SEQUENCE</scope>
    <source>
        <strain evidence="20">JR1</strain>
    </source>
</reference>
<keyword evidence="11 16" id="KW-0694">RNA-binding</keyword>
<evidence type="ECO:0000256" key="5">
    <source>
        <dbReference type="ARBA" id="ARBA00022555"/>
    </source>
</evidence>
<dbReference type="CDD" id="cd00769">
    <property type="entry name" value="PheRS_beta_core"/>
    <property type="match status" value="1"/>
</dbReference>
<dbReference type="PROSITE" id="PS51447">
    <property type="entry name" value="FDX_ACB"/>
    <property type="match status" value="1"/>
</dbReference>
<dbReference type="AlphaFoldDB" id="A0A941IWI7"/>
<dbReference type="FunFam" id="2.40.50.140:FF:000045">
    <property type="entry name" value="Phenylalanine--tRNA ligase beta subunit"/>
    <property type="match status" value="1"/>
</dbReference>
<dbReference type="Pfam" id="PF03147">
    <property type="entry name" value="FDX-ACB"/>
    <property type="match status" value="1"/>
</dbReference>
<dbReference type="Pfam" id="PF03484">
    <property type="entry name" value="B5"/>
    <property type="match status" value="1"/>
</dbReference>
<dbReference type="SMART" id="SM00896">
    <property type="entry name" value="FDX-ACB"/>
    <property type="match status" value="1"/>
</dbReference>
<feature type="binding site" evidence="15">
    <location>
        <position position="476"/>
    </location>
    <ligand>
        <name>Mg(2+)</name>
        <dbReference type="ChEBI" id="CHEBI:18420"/>
        <note>shared with alpha subunit</note>
    </ligand>
</feature>
<dbReference type="InterPro" id="IPR002547">
    <property type="entry name" value="tRNA-bd_dom"/>
</dbReference>
<name>A0A941IWI7_9BACT</name>
<dbReference type="Gene3D" id="3.30.70.380">
    <property type="entry name" value="Ferrodoxin-fold anticodon-binding domain"/>
    <property type="match status" value="1"/>
</dbReference>
<evidence type="ECO:0000256" key="12">
    <source>
        <dbReference type="ARBA" id="ARBA00022917"/>
    </source>
</evidence>
<keyword evidence="9 15" id="KW-0067">ATP-binding</keyword>
<dbReference type="SUPFAM" id="SSF56037">
    <property type="entry name" value="PheT/TilS domain"/>
    <property type="match status" value="1"/>
</dbReference>
<evidence type="ECO:0000256" key="13">
    <source>
        <dbReference type="ARBA" id="ARBA00023146"/>
    </source>
</evidence>
<evidence type="ECO:0000256" key="4">
    <source>
        <dbReference type="ARBA" id="ARBA00022490"/>
    </source>
</evidence>
<comment type="similarity">
    <text evidence="2 15">Belongs to the phenylalanyl-tRNA synthetase beta subunit family. Type 1 subfamily.</text>
</comment>
<dbReference type="Pfam" id="PF03483">
    <property type="entry name" value="B3_4"/>
    <property type="match status" value="1"/>
</dbReference>
<comment type="cofactor">
    <cofactor evidence="15">
        <name>Mg(2+)</name>
        <dbReference type="ChEBI" id="CHEBI:18420"/>
    </cofactor>
    <text evidence="15">Binds 2 magnesium ions per tetramer.</text>
</comment>
<dbReference type="PANTHER" id="PTHR10947">
    <property type="entry name" value="PHENYLALANYL-TRNA SYNTHETASE BETA CHAIN AND LEUCINE-RICH REPEAT-CONTAINING PROTEIN 47"/>
    <property type="match status" value="1"/>
</dbReference>
<evidence type="ECO:0000259" key="19">
    <source>
        <dbReference type="PROSITE" id="PS51483"/>
    </source>
</evidence>
<dbReference type="Gene3D" id="3.30.930.10">
    <property type="entry name" value="Bira Bifunctional Protein, Domain 2"/>
    <property type="match status" value="1"/>
</dbReference>
<dbReference type="HAMAP" id="MF_00283">
    <property type="entry name" value="Phe_tRNA_synth_beta1"/>
    <property type="match status" value="1"/>
</dbReference>
<evidence type="ECO:0000256" key="10">
    <source>
        <dbReference type="ARBA" id="ARBA00022842"/>
    </source>
</evidence>
<keyword evidence="12 15" id="KW-0648">Protein biosynthesis</keyword>
<dbReference type="InterPro" id="IPR033714">
    <property type="entry name" value="tRNA_bind_bactPheRS"/>
</dbReference>
<dbReference type="SUPFAM" id="SSF55681">
    <property type="entry name" value="Class II aaRS and biotin synthetases"/>
    <property type="match status" value="1"/>
</dbReference>
<keyword evidence="6 15" id="KW-0436">Ligase</keyword>
<keyword evidence="7 15" id="KW-0479">Metal-binding</keyword>
<dbReference type="InterPro" id="IPR004532">
    <property type="entry name" value="Phe-tRNA-ligase_IIc_bsu_bact"/>
</dbReference>
<dbReference type="InterPro" id="IPR005146">
    <property type="entry name" value="B3/B4_tRNA-bd"/>
</dbReference>
<dbReference type="SMART" id="SM00873">
    <property type="entry name" value="B3_4"/>
    <property type="match status" value="1"/>
</dbReference>
<dbReference type="InterPro" id="IPR005147">
    <property type="entry name" value="tRNA_synthase_B5-dom"/>
</dbReference>
<organism evidence="20 21">
    <name type="scientific">Carboxylicivirga sediminis</name>
    <dbReference type="NCBI Taxonomy" id="2006564"/>
    <lineage>
        <taxon>Bacteria</taxon>
        <taxon>Pseudomonadati</taxon>
        <taxon>Bacteroidota</taxon>
        <taxon>Bacteroidia</taxon>
        <taxon>Marinilabiliales</taxon>
        <taxon>Marinilabiliaceae</taxon>
        <taxon>Carboxylicivirga</taxon>
    </lineage>
</organism>
<keyword evidence="13 15" id="KW-0030">Aminoacyl-tRNA synthetase</keyword>
<feature type="binding site" evidence="15">
    <location>
        <position position="477"/>
    </location>
    <ligand>
        <name>Mg(2+)</name>
        <dbReference type="ChEBI" id="CHEBI:18420"/>
        <note>shared with alpha subunit</note>
    </ligand>
</feature>
<protein>
    <recommendedName>
        <fullName evidence="15">Phenylalanine--tRNA ligase beta subunit</fullName>
        <ecNumber evidence="15">6.1.1.20</ecNumber>
    </recommendedName>
    <alternativeName>
        <fullName evidence="15">Phenylalanyl-tRNA synthetase beta subunit</fullName>
        <shortName evidence="15">PheRS</shortName>
    </alternativeName>
</protein>
<dbReference type="Gene3D" id="2.40.50.140">
    <property type="entry name" value="Nucleic acid-binding proteins"/>
    <property type="match status" value="1"/>
</dbReference>
<evidence type="ECO:0000256" key="11">
    <source>
        <dbReference type="ARBA" id="ARBA00022884"/>
    </source>
</evidence>
<comment type="catalytic activity">
    <reaction evidence="14 15">
        <text>tRNA(Phe) + L-phenylalanine + ATP = L-phenylalanyl-tRNA(Phe) + AMP + diphosphate + H(+)</text>
        <dbReference type="Rhea" id="RHEA:19413"/>
        <dbReference type="Rhea" id="RHEA-COMP:9668"/>
        <dbReference type="Rhea" id="RHEA-COMP:9699"/>
        <dbReference type="ChEBI" id="CHEBI:15378"/>
        <dbReference type="ChEBI" id="CHEBI:30616"/>
        <dbReference type="ChEBI" id="CHEBI:33019"/>
        <dbReference type="ChEBI" id="CHEBI:58095"/>
        <dbReference type="ChEBI" id="CHEBI:78442"/>
        <dbReference type="ChEBI" id="CHEBI:78531"/>
        <dbReference type="ChEBI" id="CHEBI:456215"/>
        <dbReference type="EC" id="6.1.1.20"/>
    </reaction>
</comment>
<feature type="domain" description="TRNA-binding" evidence="17">
    <location>
        <begin position="42"/>
        <end position="154"/>
    </location>
</feature>
<dbReference type="Proteomes" id="UP000679220">
    <property type="component" value="Unassembled WGS sequence"/>
</dbReference>
<dbReference type="GO" id="GO:0004826">
    <property type="term" value="F:phenylalanine-tRNA ligase activity"/>
    <property type="evidence" value="ECO:0007669"/>
    <property type="project" value="UniProtKB-UniRule"/>
</dbReference>
<dbReference type="InterPro" id="IPR005121">
    <property type="entry name" value="Fdx_antiC-bd"/>
</dbReference>
<dbReference type="PANTHER" id="PTHR10947:SF0">
    <property type="entry name" value="PHENYLALANINE--TRNA LIGASE BETA SUBUNIT"/>
    <property type="match status" value="1"/>
</dbReference>
<dbReference type="FunFam" id="3.50.40.10:FF:000001">
    <property type="entry name" value="Phenylalanine--tRNA ligase beta subunit"/>
    <property type="match status" value="1"/>
</dbReference>
<dbReference type="SUPFAM" id="SSF46955">
    <property type="entry name" value="Putative DNA-binding domain"/>
    <property type="match status" value="1"/>
</dbReference>
<dbReference type="EMBL" id="JAGTAR010000008">
    <property type="protein sequence ID" value="MBR8535245.1"/>
    <property type="molecule type" value="Genomic_DNA"/>
</dbReference>
<evidence type="ECO:0000259" key="17">
    <source>
        <dbReference type="PROSITE" id="PS50886"/>
    </source>
</evidence>
<dbReference type="InterPro" id="IPR020825">
    <property type="entry name" value="Phe-tRNA_synthase-like_B3/B4"/>
</dbReference>
<dbReference type="InterPro" id="IPR036690">
    <property type="entry name" value="Fdx_antiC-bd_sf"/>
</dbReference>
<evidence type="ECO:0000256" key="2">
    <source>
        <dbReference type="ARBA" id="ARBA00008653"/>
    </source>
</evidence>
<evidence type="ECO:0000256" key="9">
    <source>
        <dbReference type="ARBA" id="ARBA00022840"/>
    </source>
</evidence>
<feature type="domain" description="FDX-ACB" evidence="18">
    <location>
        <begin position="722"/>
        <end position="815"/>
    </location>
</feature>
<dbReference type="RefSeq" id="WP_212189151.1">
    <property type="nucleotide sequence ID" value="NZ_JAGTAR010000008.1"/>
</dbReference>
<comment type="caution">
    <text evidence="20">The sequence shown here is derived from an EMBL/GenBank/DDBJ whole genome shotgun (WGS) entry which is preliminary data.</text>
</comment>
<feature type="binding site" evidence="15">
    <location>
        <position position="473"/>
    </location>
    <ligand>
        <name>Mg(2+)</name>
        <dbReference type="ChEBI" id="CHEBI:18420"/>
        <note>shared with alpha subunit</note>
    </ligand>
</feature>
<keyword evidence="5 16" id="KW-0820">tRNA-binding</keyword>
<accession>A0A941IWI7</accession>